<dbReference type="Pfam" id="PF00629">
    <property type="entry name" value="MAM"/>
    <property type="match status" value="1"/>
</dbReference>
<gene>
    <name evidence="4" type="ORF">BECKMB1821G_GA0114241_10964</name>
</gene>
<accession>A0A450XRH3</accession>
<dbReference type="PROSITE" id="PS50060">
    <property type="entry name" value="MAM_2"/>
    <property type="match status" value="1"/>
</dbReference>
<feature type="region of interest" description="Disordered" evidence="1">
    <location>
        <begin position="371"/>
        <end position="442"/>
    </location>
</feature>
<reference evidence="4" key="1">
    <citation type="submission" date="2019-02" db="EMBL/GenBank/DDBJ databases">
        <authorList>
            <person name="Gruber-Vodicka R. H."/>
            <person name="Seah K. B. B."/>
        </authorList>
    </citation>
    <scope>NUCLEOTIDE SEQUENCE</scope>
    <source>
        <strain evidence="4">BECK_BZ197</strain>
    </source>
</reference>
<name>A0A450XRH3_9GAMM</name>
<dbReference type="PANTHER" id="PTHR23282:SF101">
    <property type="entry name" value="MAM DOMAIN-CONTAINING PROTEIN"/>
    <property type="match status" value="1"/>
</dbReference>
<evidence type="ECO:0000259" key="3">
    <source>
        <dbReference type="PROSITE" id="PS50060"/>
    </source>
</evidence>
<dbReference type="InterPro" id="IPR013320">
    <property type="entry name" value="ConA-like_dom_sf"/>
</dbReference>
<dbReference type="GO" id="GO:0016020">
    <property type="term" value="C:membrane"/>
    <property type="evidence" value="ECO:0007669"/>
    <property type="project" value="InterPro"/>
</dbReference>
<protein>
    <submittedName>
        <fullName evidence="4">Collagen triple helix repeat-containing protein</fullName>
    </submittedName>
</protein>
<dbReference type="InterPro" id="IPR000998">
    <property type="entry name" value="MAM_dom"/>
</dbReference>
<dbReference type="SMART" id="SM00137">
    <property type="entry name" value="MAM"/>
    <property type="match status" value="1"/>
</dbReference>
<dbReference type="AlphaFoldDB" id="A0A450XRH3"/>
<dbReference type="PANTHER" id="PTHR23282">
    <property type="entry name" value="APICAL ENDOSOMAL GLYCOPROTEIN PRECURSOR"/>
    <property type="match status" value="1"/>
</dbReference>
<sequence length="903" mass="93415">MKTTFHFTPLYIAALSSLFLTVAFLSPARAAEHIINFEAGLSGWSAIKGTSYFNWARHAGGTHSGHTGPNEAEEGNYYLYLEASRNTPSRIAYFQSPDFPETIKRISFHYHMYGAHMGTLELQGFDGSRWLQLWRVAGQQHGSHHAPWTRKEIDLSSKAIRKVRFKGVTGSGPGKLYRGDMAIDYLTITTNKEISAGHWSKSGSDIYFANGNVGIGIKDPKADLAVLGNLSKALTGHIGIPKGSSHITGVGTRFTQELAVGDSLLIGDRVFLVREILSDILLVLNAAHPTGAFNATAYTDSDLVSVRTGAEVTALAIDKSGNVGIGIGTGKPMVKLAVAGGVKIGSEKVCDAAREGTIRYNNTANEPEFCDGSKWTRVEGPAGPQGKQGNTGPRGLKGVKGDKGDTGARGLQGLKGDTGPQGIKGNKGDTGPRGLKGDKGDSFWSRSGSNIHYSGGNIGIGTSGPTTKLEVSGGIKLGNDANACTAAKAGVMKYVSGFLYFCNGVAWKVLPPLNPAANLAISPSNRLDMNVTQANNPGSYVTFTVTNHGPVASETITIRLANTTNFEIGTDNCNGRKLAGGATCTIQVRPKATDNGEITGSLNILANNNPRAFLEGVGSGIALYAFTAHTFTNCGKTGRTGPVLSQCRNSYSTTWDEDDHYFTVNGGIQRWTVPTTATYFIEAWGAGESYSGGAKIKGRFNLVAGNYLQIASGQQGEISGGGHGGTFVALGSSYSAATPLIIAGGGAGTTSQCNQNLQRATYSQTANPGNLGHGGTNGKGGNSTEFKTYGGGAGGGFYTDGKVGNSSYSSPGFAFRNGANGGNSATSSASKNGGFGGGGAGLPNNEPAGGGGYAGGGGGGASNYGSINGSCRFGGGGGSYNSGTDQQRIGFNNGHGKVVITKF</sequence>
<feature type="signal peptide" evidence="2">
    <location>
        <begin position="1"/>
        <end position="30"/>
    </location>
</feature>
<dbReference type="InterPro" id="IPR051560">
    <property type="entry name" value="MAM_domain-containing"/>
</dbReference>
<evidence type="ECO:0000313" key="4">
    <source>
        <dbReference type="EMBL" id="VFK31882.1"/>
    </source>
</evidence>
<dbReference type="SUPFAM" id="SSF49899">
    <property type="entry name" value="Concanavalin A-like lectins/glucanases"/>
    <property type="match status" value="1"/>
</dbReference>
<dbReference type="InterPro" id="IPR008160">
    <property type="entry name" value="Collagen"/>
</dbReference>
<organism evidence="4">
    <name type="scientific">Candidatus Kentrum sp. MB</name>
    <dbReference type="NCBI Taxonomy" id="2138164"/>
    <lineage>
        <taxon>Bacteria</taxon>
        <taxon>Pseudomonadati</taxon>
        <taxon>Pseudomonadota</taxon>
        <taxon>Gammaproteobacteria</taxon>
        <taxon>Candidatus Kentrum</taxon>
    </lineage>
</organism>
<keyword evidence="4" id="KW-0176">Collagen</keyword>
<proteinExistence type="predicted"/>
<feature type="chain" id="PRO_5019435234" evidence="2">
    <location>
        <begin position="31"/>
        <end position="903"/>
    </location>
</feature>
<feature type="domain" description="MAM" evidence="3">
    <location>
        <begin position="36"/>
        <end position="198"/>
    </location>
</feature>
<evidence type="ECO:0000256" key="2">
    <source>
        <dbReference type="SAM" id="SignalP"/>
    </source>
</evidence>
<dbReference type="Gene3D" id="2.60.40.10">
    <property type="entry name" value="Immunoglobulins"/>
    <property type="match status" value="1"/>
</dbReference>
<dbReference type="EMBL" id="CAADFO010000096">
    <property type="protein sequence ID" value="VFK31882.1"/>
    <property type="molecule type" value="Genomic_DNA"/>
</dbReference>
<dbReference type="Pfam" id="PF01391">
    <property type="entry name" value="Collagen"/>
    <property type="match status" value="1"/>
</dbReference>
<keyword evidence="2" id="KW-0732">Signal</keyword>
<dbReference type="Gene3D" id="2.60.120.200">
    <property type="match status" value="1"/>
</dbReference>
<evidence type="ECO:0000256" key="1">
    <source>
        <dbReference type="SAM" id="MobiDB-lite"/>
    </source>
</evidence>
<dbReference type="CDD" id="cd06263">
    <property type="entry name" value="MAM"/>
    <property type="match status" value="1"/>
</dbReference>
<dbReference type="InterPro" id="IPR013783">
    <property type="entry name" value="Ig-like_fold"/>
</dbReference>